<dbReference type="PROSITE" id="PS50048">
    <property type="entry name" value="ZN2_CY6_FUNGAL_2"/>
    <property type="match status" value="1"/>
</dbReference>
<name>A0A0D1Z9M1_EXOME</name>
<proteinExistence type="predicted"/>
<dbReference type="SUPFAM" id="SSF57701">
    <property type="entry name" value="Zn2/Cys6 DNA-binding domain"/>
    <property type="match status" value="1"/>
</dbReference>
<feature type="domain" description="Zn(2)-C6 fungal-type" evidence="5">
    <location>
        <begin position="9"/>
        <end position="37"/>
    </location>
</feature>
<evidence type="ECO:0000256" key="2">
    <source>
        <dbReference type="ARBA" id="ARBA00023125"/>
    </source>
</evidence>
<dbReference type="EMBL" id="KN847523">
    <property type="protein sequence ID" value="KIV90719.1"/>
    <property type="molecule type" value="Genomic_DNA"/>
</dbReference>
<dbReference type="RefSeq" id="XP_016222293.1">
    <property type="nucleotide sequence ID" value="XM_016370000.1"/>
</dbReference>
<organism evidence="6 7">
    <name type="scientific">Exophiala mesophila</name>
    <name type="common">Black yeast-like fungus</name>
    <dbReference type="NCBI Taxonomy" id="212818"/>
    <lineage>
        <taxon>Eukaryota</taxon>
        <taxon>Fungi</taxon>
        <taxon>Dikarya</taxon>
        <taxon>Ascomycota</taxon>
        <taxon>Pezizomycotina</taxon>
        <taxon>Eurotiomycetes</taxon>
        <taxon>Chaetothyriomycetidae</taxon>
        <taxon>Chaetothyriales</taxon>
        <taxon>Herpotrichiellaceae</taxon>
        <taxon>Exophiala</taxon>
    </lineage>
</organism>
<dbReference type="OMA" id="MLYWASR"/>
<dbReference type="GO" id="GO:0003677">
    <property type="term" value="F:DNA binding"/>
    <property type="evidence" value="ECO:0007669"/>
    <property type="project" value="UniProtKB-KW"/>
</dbReference>
<keyword evidence="2" id="KW-0238">DNA-binding</keyword>
<dbReference type="InterPro" id="IPR001138">
    <property type="entry name" value="Zn2Cys6_DnaBD"/>
</dbReference>
<evidence type="ECO:0000313" key="6">
    <source>
        <dbReference type="EMBL" id="KIV90719.1"/>
    </source>
</evidence>
<evidence type="ECO:0000259" key="5">
    <source>
        <dbReference type="PROSITE" id="PS50048"/>
    </source>
</evidence>
<dbReference type="CDD" id="cd00067">
    <property type="entry name" value="GAL4"/>
    <property type="match status" value="1"/>
</dbReference>
<protein>
    <recommendedName>
        <fullName evidence="5">Zn(2)-C6 fungal-type domain-containing protein</fullName>
    </recommendedName>
</protein>
<dbReference type="OrthoDB" id="4491390at2759"/>
<keyword evidence="1" id="KW-0805">Transcription regulation</keyword>
<dbReference type="HOGENOM" id="CLU_021599_2_1_1"/>
<dbReference type="PROSITE" id="PS00463">
    <property type="entry name" value="ZN2_CY6_FUNGAL_1"/>
    <property type="match status" value="1"/>
</dbReference>
<dbReference type="VEuPathDB" id="FungiDB:PV10_05345"/>
<dbReference type="AlphaFoldDB" id="A0A0D1Z9M1"/>
<dbReference type="PANTHER" id="PTHR38111:SF11">
    <property type="entry name" value="TRANSCRIPTION FACTOR DOMAIN-CONTAINING PROTEIN-RELATED"/>
    <property type="match status" value="1"/>
</dbReference>
<dbReference type="Gene3D" id="4.10.240.10">
    <property type="entry name" value="Zn(2)-C6 fungal-type DNA-binding domain"/>
    <property type="match status" value="1"/>
</dbReference>
<keyword evidence="4" id="KW-0539">Nucleus</keyword>
<reference evidence="6 7" key="1">
    <citation type="submission" date="2015-01" db="EMBL/GenBank/DDBJ databases">
        <title>The Genome Sequence of Exophiala mesophila CBS40295.</title>
        <authorList>
            <consortium name="The Broad Institute Genomics Platform"/>
            <person name="Cuomo C."/>
            <person name="de Hoog S."/>
            <person name="Gorbushina A."/>
            <person name="Stielow B."/>
            <person name="Teixiera M."/>
            <person name="Abouelleil A."/>
            <person name="Chapman S.B."/>
            <person name="Priest M."/>
            <person name="Young S.K."/>
            <person name="Wortman J."/>
            <person name="Nusbaum C."/>
            <person name="Birren B."/>
        </authorList>
    </citation>
    <scope>NUCLEOTIDE SEQUENCE [LARGE SCALE GENOMIC DNA]</scope>
    <source>
        <strain evidence="6 7">CBS 40295</strain>
    </source>
</reference>
<sequence>MVGISRNRGCGTCRKRKILCSQERPACAQCIKSKRVCAGYRLWPVFVDYEARNQPGLKFRPRPTTKDDCISVRGMERPATEIISQESTPTCKELSQSPEMKLIQMNLLPSYRQQLLCEYVVQIIPMSKLGRLKEHMWFLSLPSLPHLSAALEVSAVALCAAKLGDYKQDKRLAFEGSRLYHRALGELIKALFRPESAMDDQTLAACALLTHYEMSQCPQNSVLAYTQHMLGFRKLVHLRGPERHATGMAHEIFLVFRTQEILHDIVTDQLGFITEPAWQQIPWQGRRKPAEDRIWDLLTLSPILLNHQRALEQMSLQDQPRAAMAIIKLCWDLDEQLTAICKEVLEGHETPHYWPVKPKYTSYDGSKDGDLVMPLVFYFEDLAAARLHITLWTAQALFWHTMTELYKRVSALLRANAAIDVQELHPNLENFSIPAVDSPRADDYHLPPLEHRCDFFTPVYNIIRSTEFCLQDEFLDLGAKTVAAPLRLAMETIRGIPKYEAEYRWGDRMMVEIQNRSLRMLALYVQDWEAVSPRTHVAPLE</sequence>
<dbReference type="GeneID" id="27323190"/>
<dbReference type="InterPro" id="IPR036864">
    <property type="entry name" value="Zn2-C6_fun-type_DNA-bd_sf"/>
</dbReference>
<dbReference type="GO" id="GO:0008270">
    <property type="term" value="F:zinc ion binding"/>
    <property type="evidence" value="ECO:0007669"/>
    <property type="project" value="InterPro"/>
</dbReference>
<accession>A0A0D1Z9M1</accession>
<dbReference type="STRING" id="212818.A0A0D1Z9M1"/>
<dbReference type="Pfam" id="PF00172">
    <property type="entry name" value="Zn_clus"/>
    <property type="match status" value="1"/>
</dbReference>
<keyword evidence="7" id="KW-1185">Reference proteome</keyword>
<gene>
    <name evidence="6" type="ORF">PV10_05345</name>
</gene>
<evidence type="ECO:0000256" key="3">
    <source>
        <dbReference type="ARBA" id="ARBA00023163"/>
    </source>
</evidence>
<evidence type="ECO:0000256" key="4">
    <source>
        <dbReference type="ARBA" id="ARBA00023242"/>
    </source>
</evidence>
<dbReference type="InterPro" id="IPR053178">
    <property type="entry name" value="Osmoadaptation_assoc"/>
</dbReference>
<keyword evidence="3" id="KW-0804">Transcription</keyword>
<dbReference type="PANTHER" id="PTHR38111">
    <property type="entry name" value="ZN(2)-C6 FUNGAL-TYPE DOMAIN-CONTAINING PROTEIN-RELATED"/>
    <property type="match status" value="1"/>
</dbReference>
<dbReference type="Proteomes" id="UP000054302">
    <property type="component" value="Unassembled WGS sequence"/>
</dbReference>
<evidence type="ECO:0000313" key="7">
    <source>
        <dbReference type="Proteomes" id="UP000054302"/>
    </source>
</evidence>
<evidence type="ECO:0000256" key="1">
    <source>
        <dbReference type="ARBA" id="ARBA00023015"/>
    </source>
</evidence>
<dbReference type="GO" id="GO:0000981">
    <property type="term" value="F:DNA-binding transcription factor activity, RNA polymerase II-specific"/>
    <property type="evidence" value="ECO:0007669"/>
    <property type="project" value="InterPro"/>
</dbReference>